<keyword evidence="1" id="KW-1133">Transmembrane helix</keyword>
<dbReference type="VEuPathDB" id="AmoebaDB:ACA1_116690"/>
<gene>
    <name evidence="2" type="ORF">ACA1_116690</name>
</gene>
<keyword evidence="1" id="KW-0472">Membrane</keyword>
<evidence type="ECO:0000256" key="1">
    <source>
        <dbReference type="SAM" id="Phobius"/>
    </source>
</evidence>
<dbReference type="InterPro" id="IPR027948">
    <property type="entry name" value="DUF4436"/>
</dbReference>
<name>L8H4Q7_ACACF</name>
<dbReference type="EMBL" id="KB007926">
    <property type="protein sequence ID" value="ELR20197.1"/>
    <property type="molecule type" value="Genomic_DNA"/>
</dbReference>
<dbReference type="OrthoDB" id="5594013at2759"/>
<proteinExistence type="predicted"/>
<feature type="transmembrane region" description="Helical" evidence="1">
    <location>
        <begin position="203"/>
        <end position="229"/>
    </location>
</feature>
<feature type="transmembrane region" description="Helical" evidence="1">
    <location>
        <begin position="272"/>
        <end position="291"/>
    </location>
</feature>
<dbReference type="OMA" id="TENADMF"/>
<evidence type="ECO:0000313" key="2">
    <source>
        <dbReference type="EMBL" id="ELR20197.1"/>
    </source>
</evidence>
<dbReference type="STRING" id="1257118.L8H4Q7"/>
<evidence type="ECO:0000313" key="3">
    <source>
        <dbReference type="Proteomes" id="UP000011083"/>
    </source>
</evidence>
<sequence>MGRILDFHKRNCFAILVQSFFILAFIGGYIAFLTTFLNQNRDQTQAAEFFPNHAYDPADLVVLSVSVITISPVDYNCKVTVDIESVPDSWIGSDNTLNRTFTIGIGREEVVVKPSGNFKPITTTIPLIKGAFDMYPFDHYDSEIAVYVYTGPTYSNSSTELALIVNKAISYGFTFSVGDQPTFQDIGATDFMINITRTDVFRLYPVFMIIAFWLVGGFFSLMASLLVIWNRAKVEAPMLGASISLIFALPVFRNTAPQSPPIGCTLDVCSFYWAMLFVIIGVIGLILRYLIQAPAPPAGGDIQHLLFSKAVAANRKLRGIEDHPDDVPMKDM</sequence>
<accession>L8H4Q7</accession>
<feature type="transmembrane region" description="Helical" evidence="1">
    <location>
        <begin position="236"/>
        <end position="252"/>
    </location>
</feature>
<reference evidence="2 3" key="1">
    <citation type="journal article" date="2013" name="Genome Biol.">
        <title>Genome of Acanthamoeba castellanii highlights extensive lateral gene transfer and early evolution of tyrosine kinase signaling.</title>
        <authorList>
            <person name="Clarke M."/>
            <person name="Lohan A.J."/>
            <person name="Liu B."/>
            <person name="Lagkouvardos I."/>
            <person name="Roy S."/>
            <person name="Zafar N."/>
            <person name="Bertelli C."/>
            <person name="Schilde C."/>
            <person name="Kianianmomeni A."/>
            <person name="Burglin T.R."/>
            <person name="Frech C."/>
            <person name="Turcotte B."/>
            <person name="Kopec K.O."/>
            <person name="Synnott J.M."/>
            <person name="Choo C."/>
            <person name="Paponov I."/>
            <person name="Finkler A."/>
            <person name="Soon Heng Tan C."/>
            <person name="Hutchins A.P."/>
            <person name="Weinmeier T."/>
            <person name="Rattei T."/>
            <person name="Chu J.S."/>
            <person name="Gimenez G."/>
            <person name="Irimia M."/>
            <person name="Rigden D.J."/>
            <person name="Fitzpatrick D.A."/>
            <person name="Lorenzo-Morales J."/>
            <person name="Bateman A."/>
            <person name="Chiu C.H."/>
            <person name="Tang P."/>
            <person name="Hegemann P."/>
            <person name="Fromm H."/>
            <person name="Raoult D."/>
            <person name="Greub G."/>
            <person name="Miranda-Saavedra D."/>
            <person name="Chen N."/>
            <person name="Nash P."/>
            <person name="Ginger M.L."/>
            <person name="Horn M."/>
            <person name="Schaap P."/>
            <person name="Caler L."/>
            <person name="Loftus B."/>
        </authorList>
    </citation>
    <scope>NUCLEOTIDE SEQUENCE [LARGE SCALE GENOMIC DNA]</scope>
    <source>
        <strain evidence="2 3">Neff</strain>
    </source>
</reference>
<dbReference type="KEGG" id="acan:ACA1_116690"/>
<evidence type="ECO:0008006" key="4">
    <source>
        <dbReference type="Google" id="ProtNLM"/>
    </source>
</evidence>
<dbReference type="Pfam" id="PF14494">
    <property type="entry name" value="DUF4436"/>
    <property type="match status" value="1"/>
</dbReference>
<keyword evidence="3" id="KW-1185">Reference proteome</keyword>
<protein>
    <recommendedName>
        <fullName evidence="4">Transmembrane protein</fullName>
    </recommendedName>
</protein>
<dbReference type="Proteomes" id="UP000011083">
    <property type="component" value="Unassembled WGS sequence"/>
</dbReference>
<organism evidence="2 3">
    <name type="scientific">Acanthamoeba castellanii (strain ATCC 30010 / Neff)</name>
    <dbReference type="NCBI Taxonomy" id="1257118"/>
    <lineage>
        <taxon>Eukaryota</taxon>
        <taxon>Amoebozoa</taxon>
        <taxon>Discosea</taxon>
        <taxon>Longamoebia</taxon>
        <taxon>Centramoebida</taxon>
        <taxon>Acanthamoebidae</taxon>
        <taxon>Acanthamoeba</taxon>
    </lineage>
</organism>
<dbReference type="AlphaFoldDB" id="L8H4Q7"/>
<keyword evidence="1" id="KW-0812">Transmembrane</keyword>
<feature type="transmembrane region" description="Helical" evidence="1">
    <location>
        <begin position="12"/>
        <end position="32"/>
    </location>
</feature>
<dbReference type="RefSeq" id="XP_004342307.1">
    <property type="nucleotide sequence ID" value="XM_004342258.1"/>
</dbReference>
<dbReference type="GeneID" id="14921043"/>